<name>A0A482WD39_ASBVE</name>
<dbReference type="Pfam" id="PF06585">
    <property type="entry name" value="JHBP"/>
    <property type="match status" value="1"/>
</dbReference>
<dbReference type="InterPro" id="IPR038606">
    <property type="entry name" value="To_sf"/>
</dbReference>
<reference evidence="1 2" key="1">
    <citation type="submission" date="2017-03" db="EMBL/GenBank/DDBJ databases">
        <title>Genome of the blue death feigning beetle - Asbolus verrucosus.</title>
        <authorList>
            <person name="Rider S.D."/>
        </authorList>
    </citation>
    <scope>NUCLEOTIDE SEQUENCE [LARGE SCALE GENOMIC DNA]</scope>
    <source>
        <strain evidence="1">Butters</strain>
        <tissue evidence="1">Head and leg muscle</tissue>
    </source>
</reference>
<dbReference type="EMBL" id="QDEB01002060">
    <property type="protein sequence ID" value="RZC43080.1"/>
    <property type="molecule type" value="Genomic_DNA"/>
</dbReference>
<dbReference type="Gene3D" id="3.15.10.30">
    <property type="entry name" value="Haemolymph juvenile hormone binding protein"/>
    <property type="match status" value="1"/>
</dbReference>
<evidence type="ECO:0000313" key="1">
    <source>
        <dbReference type="EMBL" id="RZC43080.1"/>
    </source>
</evidence>
<evidence type="ECO:0000313" key="2">
    <source>
        <dbReference type="Proteomes" id="UP000292052"/>
    </source>
</evidence>
<comment type="caution">
    <text evidence="1">The sequence shown here is derived from an EMBL/GenBank/DDBJ whole genome shotgun (WGS) entry which is preliminary data.</text>
</comment>
<dbReference type="InterPro" id="IPR017943">
    <property type="entry name" value="Bactericidal_perm-incr_a/b_dom"/>
</dbReference>
<accession>A0A482WD39</accession>
<feature type="non-terminal residue" evidence="1">
    <location>
        <position position="410"/>
    </location>
</feature>
<dbReference type="SMART" id="SM00700">
    <property type="entry name" value="JHBP"/>
    <property type="match status" value="1"/>
</dbReference>
<dbReference type="Pfam" id="PF16984">
    <property type="entry name" value="Grp7_allergen"/>
    <property type="match status" value="1"/>
</dbReference>
<dbReference type="PANTHER" id="PTHR11008:SF13">
    <property type="entry name" value="FI04421P"/>
    <property type="match status" value="1"/>
</dbReference>
<feature type="non-terminal residue" evidence="1">
    <location>
        <position position="1"/>
    </location>
</feature>
<dbReference type="Proteomes" id="UP000292052">
    <property type="component" value="Unassembled WGS sequence"/>
</dbReference>
<dbReference type="InterPro" id="IPR020234">
    <property type="entry name" value="Mite_allergen_group-7"/>
</dbReference>
<dbReference type="InterPro" id="IPR010562">
    <property type="entry name" value="Haemolymph_juvenile_hormone-bd"/>
</dbReference>
<protein>
    <submittedName>
        <fullName evidence="1">Uncharacterized protein</fullName>
    </submittedName>
</protein>
<sequence length="410" mass="46541">HTKNQQVIKKGEKKISEYILKVLDHYKQDDPVGIPDAPIPDPLSIPPLAHSFSVGKMNFKDVKLYGLTKFRIQHVKADITAMKVETALTIKTLNVIGNYTLSTWLSRANGPFTVKLTDVYVKAIATLEVKKNGQLEAQDMNMDITFKEIAMDFKGLGFFANMFQGIINSVGTFIFDSIKPFILREVNTNMTKDVNEQVRKIPQKFPNSISPFDQLIADVRHRIRNAKLDPYIVNDYNNNVGIFDIYMSHTWLYGLSSIHRVGDIIFEIKNNTVHALLEVGTQRMEGKSHWEVSLVAGLMSKAGTVDFSVEYLRVQVVLSQTMDTRNPPKLEDIQLELGNIQVRFDGAGTVDYLVEFGINVIPNLLRYQIMDALESPVKQRIQEVLNRLNVEKIIKENVDKIDNPSAIEFL</sequence>
<dbReference type="STRING" id="1661398.A0A482WD39"/>
<dbReference type="AlphaFoldDB" id="A0A482WD39"/>
<dbReference type="InterPro" id="IPR038602">
    <property type="entry name" value="Mite_allergen_7_sf"/>
</dbReference>
<proteinExistence type="predicted"/>
<dbReference type="SUPFAM" id="SSF55394">
    <property type="entry name" value="Bactericidal permeability-increasing protein, BPI"/>
    <property type="match status" value="1"/>
</dbReference>
<dbReference type="GO" id="GO:0008289">
    <property type="term" value="F:lipid binding"/>
    <property type="evidence" value="ECO:0007669"/>
    <property type="project" value="InterPro"/>
</dbReference>
<gene>
    <name evidence="1" type="ORF">BDFB_005214</name>
</gene>
<organism evidence="1 2">
    <name type="scientific">Asbolus verrucosus</name>
    <name type="common">Desert ironclad beetle</name>
    <dbReference type="NCBI Taxonomy" id="1661398"/>
    <lineage>
        <taxon>Eukaryota</taxon>
        <taxon>Metazoa</taxon>
        <taxon>Ecdysozoa</taxon>
        <taxon>Arthropoda</taxon>
        <taxon>Hexapoda</taxon>
        <taxon>Insecta</taxon>
        <taxon>Pterygota</taxon>
        <taxon>Neoptera</taxon>
        <taxon>Endopterygota</taxon>
        <taxon>Coleoptera</taxon>
        <taxon>Polyphaga</taxon>
        <taxon>Cucujiformia</taxon>
        <taxon>Tenebrionidae</taxon>
        <taxon>Pimeliinae</taxon>
        <taxon>Asbolus</taxon>
    </lineage>
</organism>
<dbReference type="PANTHER" id="PTHR11008">
    <property type="entry name" value="PROTEIN TAKEOUT-LIKE PROTEIN"/>
    <property type="match status" value="1"/>
</dbReference>
<dbReference type="OrthoDB" id="6412801at2759"/>
<keyword evidence="2" id="KW-1185">Reference proteome</keyword>
<dbReference type="Gene3D" id="3.15.10.50">
    <property type="match status" value="1"/>
</dbReference>